<dbReference type="GO" id="GO:0000028">
    <property type="term" value="P:ribosomal small subunit assembly"/>
    <property type="evidence" value="ECO:0007669"/>
    <property type="project" value="TreeGrafter"/>
</dbReference>
<dbReference type="InterPro" id="IPR007148">
    <property type="entry name" value="SSU_processome_Utp12"/>
</dbReference>
<feature type="repeat" description="WD" evidence="4">
    <location>
        <begin position="449"/>
        <end position="490"/>
    </location>
</feature>
<dbReference type="GO" id="GO:0032040">
    <property type="term" value="C:small-subunit processome"/>
    <property type="evidence" value="ECO:0007669"/>
    <property type="project" value="TreeGrafter"/>
</dbReference>
<feature type="region of interest" description="Disordered" evidence="5">
    <location>
        <begin position="926"/>
        <end position="963"/>
    </location>
</feature>
<evidence type="ECO:0000256" key="3">
    <source>
        <dbReference type="ARBA" id="ARBA00022737"/>
    </source>
</evidence>
<dbReference type="InterPro" id="IPR001680">
    <property type="entry name" value="WD40_rpt"/>
</dbReference>
<evidence type="ECO:0000256" key="1">
    <source>
        <dbReference type="ARBA" id="ARBA00010226"/>
    </source>
</evidence>
<comment type="similarity">
    <text evidence="1">Belongs to the WD repeat PWP2 family.</text>
</comment>
<dbReference type="PROSITE" id="PS50294">
    <property type="entry name" value="WD_REPEATS_REGION"/>
    <property type="match status" value="3"/>
</dbReference>
<dbReference type="InterPro" id="IPR019775">
    <property type="entry name" value="WD40_repeat_CS"/>
</dbReference>
<dbReference type="VEuPathDB" id="VectorBase:CSON015597"/>
<keyword evidence="3" id="KW-0677">Repeat</keyword>
<dbReference type="InterPro" id="IPR036322">
    <property type="entry name" value="WD40_repeat_dom_sf"/>
</dbReference>
<dbReference type="InterPro" id="IPR027145">
    <property type="entry name" value="PWP2"/>
</dbReference>
<dbReference type="PROSITE" id="PS00678">
    <property type="entry name" value="WD_REPEATS_1"/>
    <property type="match status" value="1"/>
</dbReference>
<sequence length="963" mass="108279">MKFAYKFNNLLGTVYRKGNLLFTPDGNCVISPVGNRITIFDLKNNKSQTLSFESMYNYTAMDLSPNGCLLVAVNEKGQAHMISMISQTVIHKYKFSTAVSCIKFSPNGKYFAACKENFVMIFKTPGTATGEYSSFLVHKVYRTAFNQTSYLDWSDDSKLLAVGGKDSCVRIFSVEFVNNFRSYAIGQQSSEIVGCFFEKNSLDVNTVGKNGQLCLWKCNVDITELSLKSENDDFESGRFVKRIKQEESSESEDELGENPVEKEMDADEAYVEDETFEDDDEKEQRDSQGKLILVKKENESKPRHPFYYTKISRHYLADEPKKENFKAKLTSAAYHKETKLLIVSFSTGAFYLYELPDVTMIHSLSISEYKIDTCCFNNTGDWVALGVSGLGQLLVWEWQSEQYVMKQQGHSSEMTSVAYSPDGQFLATGGSDAKIKLWNMLNGFCFVTFSEHTSAVTGIQFSHSKKFLVSSSLDGTVRAFDIIRYRNFKTFTSPRLVQFGCVALDHSGELVAAGGQDVFEIFLWSVKFGHLLEILSGHEGPVVSLAFSPVATSTAMVSASWDQTIKIWDCLETTQIHETIDLLSDALCVTIKPNGEEVAVATLNGNISVFNIKTAQQVSTIEGRKDMGSGVSETDLTTAKKNLEGKAFQSITYSADGECILAGGKSKNVCIYHVYEAMLLKKFEITQNHSLDGMWDFIHRRNMTEFGNMALIEEREKLEGGNVSIKLPGVTKGDMAARKFKPEISVFSVKFSPSGQSWSAATTEGLLIFSLDKGVVFDPYYLSLEVTPKSIRECLRNEEFSTSLIMALKLNEQKLIQEIVEKIPYKQIPLVVPSLPDDFAHRLLTFIVKMLLTSPHLEFYLLWANTILTCHGQKEGVMAPQTLVALHQAYNHRYETINKICDFNKYTIRVLKKISALKMKNDAFKEPLTEREDEDGDNLMLIRSNDQTESMETENSDDDSSEE</sequence>
<evidence type="ECO:0000313" key="8">
    <source>
        <dbReference type="EMBL" id="SSX19888.1"/>
    </source>
</evidence>
<protein>
    <submittedName>
        <fullName evidence="8">CSON015597 protein</fullName>
    </submittedName>
</protein>
<dbReference type="PROSITE" id="PS50082">
    <property type="entry name" value="WD_REPEATS_2"/>
    <property type="match status" value="3"/>
</dbReference>
<dbReference type="PANTHER" id="PTHR19858">
    <property type="entry name" value="WD40 REPEAT PROTEIN"/>
    <property type="match status" value="1"/>
</dbReference>
<evidence type="ECO:0000256" key="4">
    <source>
        <dbReference type="PROSITE-ProRule" id="PRU00221"/>
    </source>
</evidence>
<dbReference type="GO" id="GO:0000462">
    <property type="term" value="P:maturation of SSU-rRNA from tricistronic rRNA transcript (SSU-rRNA, 5.8S rRNA, LSU-rRNA)"/>
    <property type="evidence" value="ECO:0007669"/>
    <property type="project" value="TreeGrafter"/>
</dbReference>
<reference evidence="8" key="2">
    <citation type="submission" date="2018-07" db="EMBL/GenBank/DDBJ databases">
        <authorList>
            <person name="Quirk P.G."/>
            <person name="Krulwich T.A."/>
        </authorList>
    </citation>
    <scope>NUCLEOTIDE SEQUENCE</scope>
</reference>
<feature type="compositionally biased region" description="Acidic residues" evidence="5">
    <location>
        <begin position="949"/>
        <end position="963"/>
    </location>
</feature>
<dbReference type="SMART" id="SM00320">
    <property type="entry name" value="WD40"/>
    <property type="match status" value="9"/>
</dbReference>
<dbReference type="SUPFAM" id="SSF50978">
    <property type="entry name" value="WD40 repeat-like"/>
    <property type="match status" value="2"/>
</dbReference>
<evidence type="ECO:0000313" key="7">
    <source>
        <dbReference type="EMBL" id="SSW99508.1"/>
    </source>
</evidence>
<feature type="repeat" description="WD" evidence="4">
    <location>
        <begin position="407"/>
        <end position="440"/>
    </location>
</feature>
<evidence type="ECO:0000256" key="5">
    <source>
        <dbReference type="SAM" id="MobiDB-lite"/>
    </source>
</evidence>
<feature type="domain" description="Small-subunit processome Utp12" evidence="6">
    <location>
        <begin position="811"/>
        <end position="912"/>
    </location>
</feature>
<dbReference type="Gene3D" id="2.130.10.10">
    <property type="entry name" value="YVTN repeat-like/Quinoprotein amine dehydrogenase"/>
    <property type="match status" value="3"/>
</dbReference>
<dbReference type="InterPro" id="IPR020472">
    <property type="entry name" value="WD40_PAC1"/>
</dbReference>
<organism evidence="8">
    <name type="scientific">Culicoides sonorensis</name>
    <name type="common">Biting midge</name>
    <dbReference type="NCBI Taxonomy" id="179676"/>
    <lineage>
        <taxon>Eukaryota</taxon>
        <taxon>Metazoa</taxon>
        <taxon>Ecdysozoa</taxon>
        <taxon>Arthropoda</taxon>
        <taxon>Hexapoda</taxon>
        <taxon>Insecta</taxon>
        <taxon>Pterygota</taxon>
        <taxon>Neoptera</taxon>
        <taxon>Endopterygota</taxon>
        <taxon>Diptera</taxon>
        <taxon>Nematocera</taxon>
        <taxon>Chironomoidea</taxon>
        <taxon>Ceratopogonidae</taxon>
        <taxon>Ceratopogoninae</taxon>
        <taxon>Culicoides</taxon>
        <taxon>Monoculicoides</taxon>
    </lineage>
</organism>
<feature type="repeat" description="WD" evidence="4">
    <location>
        <begin position="535"/>
        <end position="569"/>
    </location>
</feature>
<dbReference type="CDD" id="cd00200">
    <property type="entry name" value="WD40"/>
    <property type="match status" value="1"/>
</dbReference>
<dbReference type="Pfam" id="PF04003">
    <property type="entry name" value="Utp12"/>
    <property type="match status" value="1"/>
</dbReference>
<proteinExistence type="inferred from homology"/>
<evidence type="ECO:0000259" key="6">
    <source>
        <dbReference type="Pfam" id="PF04003"/>
    </source>
</evidence>
<dbReference type="Pfam" id="PF00400">
    <property type="entry name" value="WD40"/>
    <property type="match status" value="5"/>
</dbReference>
<keyword evidence="2 4" id="KW-0853">WD repeat</keyword>
<accession>A0A336M1P9</accession>
<dbReference type="AlphaFoldDB" id="A0A336M1P9"/>
<evidence type="ECO:0000256" key="2">
    <source>
        <dbReference type="ARBA" id="ARBA00022574"/>
    </source>
</evidence>
<reference evidence="7" key="1">
    <citation type="submission" date="2018-04" db="EMBL/GenBank/DDBJ databases">
        <authorList>
            <person name="Go L.Y."/>
            <person name="Mitchell J.A."/>
        </authorList>
    </citation>
    <scope>NUCLEOTIDE SEQUENCE</scope>
    <source>
        <tissue evidence="7">Whole organism</tissue>
    </source>
</reference>
<dbReference type="GO" id="GO:0034388">
    <property type="term" value="C:Pwp2p-containing subcomplex of 90S preribosome"/>
    <property type="evidence" value="ECO:0007669"/>
    <property type="project" value="TreeGrafter"/>
</dbReference>
<dbReference type="FunFam" id="2.130.10.10:FF:000499">
    <property type="entry name" value="PWP2, small subunit processome component"/>
    <property type="match status" value="1"/>
</dbReference>
<dbReference type="InterPro" id="IPR015943">
    <property type="entry name" value="WD40/YVTN_repeat-like_dom_sf"/>
</dbReference>
<dbReference type="EMBL" id="UFQT01000099">
    <property type="protein sequence ID" value="SSX19888.1"/>
    <property type="molecule type" value="Genomic_DNA"/>
</dbReference>
<dbReference type="EMBL" id="UFQS01000099">
    <property type="protein sequence ID" value="SSW99508.1"/>
    <property type="molecule type" value="Genomic_DNA"/>
</dbReference>
<dbReference type="PANTHER" id="PTHR19858:SF0">
    <property type="entry name" value="PERIODIC TRYPTOPHAN PROTEIN 2 HOMOLOG"/>
    <property type="match status" value="1"/>
</dbReference>
<gene>
    <name evidence="8" type="primary">CSON015597</name>
</gene>
<dbReference type="PRINTS" id="PR00320">
    <property type="entry name" value="GPROTEINBRPT"/>
</dbReference>
<dbReference type="InterPro" id="IPR011044">
    <property type="entry name" value="Quino_amine_DH_bsu"/>
</dbReference>
<feature type="region of interest" description="Disordered" evidence="5">
    <location>
        <begin position="245"/>
        <end position="266"/>
    </location>
</feature>
<dbReference type="OMA" id="VYEWQSE"/>
<dbReference type="SUPFAM" id="SSF50969">
    <property type="entry name" value="YVTN repeat-like/Quinoprotein amine dehydrogenase"/>
    <property type="match status" value="1"/>
</dbReference>
<name>A0A336M1P9_CULSO</name>